<dbReference type="EMBL" id="SMLG01000029">
    <property type="protein sequence ID" value="TDE41484.1"/>
    <property type="molecule type" value="Genomic_DNA"/>
</dbReference>
<dbReference type="NCBIfam" id="TIGR04131">
    <property type="entry name" value="Bac_Flav_CTERM"/>
    <property type="match status" value="1"/>
</dbReference>
<dbReference type="Pfam" id="PF23237">
    <property type="entry name" value="HYR_4C"/>
    <property type="match status" value="2"/>
</dbReference>
<feature type="non-terminal residue" evidence="2">
    <location>
        <position position="1"/>
    </location>
</feature>
<dbReference type="Proteomes" id="UP000294814">
    <property type="component" value="Unassembled WGS sequence"/>
</dbReference>
<dbReference type="RefSeq" id="WP_131917511.1">
    <property type="nucleotide sequence ID" value="NZ_SMLG01000029.1"/>
</dbReference>
<evidence type="ECO:0000313" key="3">
    <source>
        <dbReference type="Proteomes" id="UP000294814"/>
    </source>
</evidence>
<organism evidence="2 3">
    <name type="scientific">Flavobacterium rhamnosiphilum</name>
    <dbReference type="NCBI Taxonomy" id="2541724"/>
    <lineage>
        <taxon>Bacteria</taxon>
        <taxon>Pseudomonadati</taxon>
        <taxon>Bacteroidota</taxon>
        <taxon>Flavobacteriia</taxon>
        <taxon>Flavobacteriales</taxon>
        <taxon>Flavobacteriaceae</taxon>
        <taxon>Flavobacterium</taxon>
    </lineage>
</organism>
<evidence type="ECO:0000259" key="1">
    <source>
        <dbReference type="Pfam" id="PF23237"/>
    </source>
</evidence>
<proteinExistence type="predicted"/>
<feature type="domain" description="HYR-like" evidence="1">
    <location>
        <begin position="49"/>
        <end position="120"/>
    </location>
</feature>
<gene>
    <name evidence="2" type="ORF">E0I26_16355</name>
</gene>
<reference evidence="2 3" key="1">
    <citation type="submission" date="2019-03" db="EMBL/GenBank/DDBJ databases">
        <title>Novel species of Flavobacterium.</title>
        <authorList>
            <person name="Liu Q."/>
            <person name="Xin Y.-H."/>
        </authorList>
    </citation>
    <scope>NUCLEOTIDE SEQUENCE [LARGE SCALE GENOMIC DNA]</scope>
    <source>
        <strain evidence="2 3">LB3P52</strain>
    </source>
</reference>
<feature type="domain" description="HYR-like" evidence="1">
    <location>
        <begin position="1"/>
        <end position="44"/>
    </location>
</feature>
<keyword evidence="3" id="KW-1185">Reference proteome</keyword>
<evidence type="ECO:0000313" key="2">
    <source>
        <dbReference type="EMBL" id="TDE41484.1"/>
    </source>
</evidence>
<accession>A0A4R5F202</accession>
<dbReference type="InterPro" id="IPR026341">
    <property type="entry name" value="T9SS_type_B"/>
</dbReference>
<dbReference type="InterPro" id="IPR057078">
    <property type="entry name" value="HYR-4C"/>
</dbReference>
<protein>
    <submittedName>
        <fullName evidence="2">Gliding motility-associated C-terminal domain-containing protein</fullName>
    </submittedName>
</protein>
<name>A0A4R5F202_9FLAO</name>
<dbReference type="OrthoDB" id="599464at2"/>
<dbReference type="Pfam" id="PF13585">
    <property type="entry name" value="CHU_C"/>
    <property type="match status" value="1"/>
</dbReference>
<dbReference type="AlphaFoldDB" id="A0A4R5F202"/>
<sequence>CGNILTASTPDISTTPACEGTITYTYTFTDCKENTHNWVYTYTIERADFTMPDNDGKTVACTADIVAPTVPAVTDNCENTLTASTPVISTNPTSEGNVTYTYTFTDCEGTAHNWVYTYTIDDTIPPTIPVLADVSGECTVTVVAPTTTDNCAGIITATTSDPLTYTSEGTFIIHWNFNDGNGNNIIVNQNVIVDCGGVVLACGKILVHNAFSPNGDGINEVFVIDNIGDACNSDNTVEIYNRWGVLVFETRNYNNESNYFDGVSRGRTTISQSSGLPTGTYFYILNYTSVDNDGKIITNKKDGYLYLTK</sequence>
<comment type="caution">
    <text evidence="2">The sequence shown here is derived from an EMBL/GenBank/DDBJ whole genome shotgun (WGS) entry which is preliminary data.</text>
</comment>